<organism evidence="1 2">
    <name type="scientific">Actinoplanes octamycinicus</name>
    <dbReference type="NCBI Taxonomy" id="135948"/>
    <lineage>
        <taxon>Bacteria</taxon>
        <taxon>Bacillati</taxon>
        <taxon>Actinomycetota</taxon>
        <taxon>Actinomycetes</taxon>
        <taxon>Micromonosporales</taxon>
        <taxon>Micromonosporaceae</taxon>
        <taxon>Actinoplanes</taxon>
    </lineage>
</organism>
<dbReference type="Proteomes" id="UP000546162">
    <property type="component" value="Unassembled WGS sequence"/>
</dbReference>
<proteinExistence type="predicted"/>
<name>A0A7W7H4M8_9ACTN</name>
<dbReference type="EMBL" id="JACHNB010000001">
    <property type="protein sequence ID" value="MBB4743923.1"/>
    <property type="molecule type" value="Genomic_DNA"/>
</dbReference>
<dbReference type="RefSeq" id="WP_185044156.1">
    <property type="nucleotide sequence ID" value="NZ_BAABFG010000005.1"/>
</dbReference>
<dbReference type="AlphaFoldDB" id="A0A7W7H4M8"/>
<reference evidence="1 2" key="1">
    <citation type="submission" date="2020-08" db="EMBL/GenBank/DDBJ databases">
        <title>Sequencing the genomes of 1000 actinobacteria strains.</title>
        <authorList>
            <person name="Klenk H.-P."/>
        </authorList>
    </citation>
    <scope>NUCLEOTIDE SEQUENCE [LARGE SCALE GENOMIC DNA]</scope>
    <source>
        <strain evidence="1 2">DSM 45809</strain>
    </source>
</reference>
<evidence type="ECO:0000313" key="1">
    <source>
        <dbReference type="EMBL" id="MBB4743923.1"/>
    </source>
</evidence>
<accession>A0A7W7H4M8</accession>
<comment type="caution">
    <text evidence="1">The sequence shown here is derived from an EMBL/GenBank/DDBJ whole genome shotgun (WGS) entry which is preliminary data.</text>
</comment>
<evidence type="ECO:0000313" key="2">
    <source>
        <dbReference type="Proteomes" id="UP000546162"/>
    </source>
</evidence>
<gene>
    <name evidence="1" type="ORF">BJY16_007382</name>
</gene>
<sequence length="222" mass="24725">MSKPAAATVKRATADWAKEFPNFDVFRSLVLLRRVGPVLQGITLDRTSSGDRYEPVCHVHALTREFPPVLTLTLRQQLAGPNGYGMQIAFADHDTALADAARLLERQSALPLQDWPTIPQIVDVYRQFALNRLEKGLAPAVIEVEDSVLIPAVAGIEDSVADSLRLARELATAWPTSRLPPTWKGSEAWLEDLERRSRDTARLAEIVDQQIAFHKVSKIRTI</sequence>
<protein>
    <submittedName>
        <fullName evidence="1">Uncharacterized protein</fullName>
    </submittedName>
</protein>
<keyword evidence="2" id="KW-1185">Reference proteome</keyword>